<evidence type="ECO:0000313" key="2">
    <source>
        <dbReference type="Proteomes" id="UP000663929"/>
    </source>
</evidence>
<dbReference type="AlphaFoldDB" id="A0A8A4TUT9"/>
<evidence type="ECO:0000313" key="1">
    <source>
        <dbReference type="EMBL" id="QTD52908.1"/>
    </source>
</evidence>
<reference evidence="1" key="1">
    <citation type="submission" date="2021-03" db="EMBL/GenBank/DDBJ databases">
        <title>Acanthopleuribacteraceae sp. M133.</title>
        <authorList>
            <person name="Wang G."/>
        </authorList>
    </citation>
    <scope>NUCLEOTIDE SEQUENCE</scope>
    <source>
        <strain evidence="1">M133</strain>
    </source>
</reference>
<dbReference type="KEGG" id="scor:J3U87_10560"/>
<gene>
    <name evidence="1" type="ORF">J3U87_10560</name>
</gene>
<protein>
    <submittedName>
        <fullName evidence="1">Uncharacterized protein</fullName>
    </submittedName>
</protein>
<name>A0A8A4TUT9_SULCO</name>
<dbReference type="EMBL" id="CP071793">
    <property type="protein sequence ID" value="QTD52908.1"/>
    <property type="molecule type" value="Genomic_DNA"/>
</dbReference>
<keyword evidence="2" id="KW-1185">Reference proteome</keyword>
<dbReference type="RefSeq" id="WP_237383006.1">
    <property type="nucleotide sequence ID" value="NZ_CP071793.1"/>
</dbReference>
<proteinExistence type="predicted"/>
<organism evidence="1 2">
    <name type="scientific">Sulfidibacter corallicola</name>
    <dbReference type="NCBI Taxonomy" id="2818388"/>
    <lineage>
        <taxon>Bacteria</taxon>
        <taxon>Pseudomonadati</taxon>
        <taxon>Acidobacteriota</taxon>
        <taxon>Holophagae</taxon>
        <taxon>Acanthopleuribacterales</taxon>
        <taxon>Acanthopleuribacteraceae</taxon>
        <taxon>Sulfidibacter</taxon>
    </lineage>
</organism>
<sequence length="57" mass="6623">MDQHREEPHLARLAKTQNAFTQWRLVWSRPDGMRLEIHTPGLRMEHLQAIATSFVGG</sequence>
<dbReference type="Proteomes" id="UP000663929">
    <property type="component" value="Chromosome"/>
</dbReference>
<accession>A0A8A4TUT9</accession>